<protein>
    <submittedName>
        <fullName evidence="2">LytTR family DNA-binding domain-containing protein</fullName>
    </submittedName>
</protein>
<dbReference type="PANTHER" id="PTHR37299">
    <property type="entry name" value="TRANSCRIPTIONAL REGULATOR-RELATED"/>
    <property type="match status" value="1"/>
</dbReference>
<dbReference type="SMART" id="SM00850">
    <property type="entry name" value="LytTR"/>
    <property type="match status" value="1"/>
</dbReference>
<dbReference type="Gene3D" id="2.40.50.1020">
    <property type="entry name" value="LytTr DNA-binding domain"/>
    <property type="match status" value="1"/>
</dbReference>
<comment type="caution">
    <text evidence="2">The sequence shown here is derived from an EMBL/GenBank/DDBJ whole genome shotgun (WGS) entry which is preliminary data.</text>
</comment>
<dbReference type="EMBL" id="JBHLWN010000048">
    <property type="protein sequence ID" value="MFC0213292.1"/>
    <property type="molecule type" value="Genomic_DNA"/>
</dbReference>
<dbReference type="PANTHER" id="PTHR37299:SF1">
    <property type="entry name" value="STAGE 0 SPORULATION PROTEIN A HOMOLOG"/>
    <property type="match status" value="1"/>
</dbReference>
<dbReference type="Pfam" id="PF04397">
    <property type="entry name" value="LytTR"/>
    <property type="match status" value="1"/>
</dbReference>
<evidence type="ECO:0000259" key="1">
    <source>
        <dbReference type="PROSITE" id="PS50930"/>
    </source>
</evidence>
<evidence type="ECO:0000313" key="3">
    <source>
        <dbReference type="Proteomes" id="UP001589776"/>
    </source>
</evidence>
<dbReference type="InterPro" id="IPR046947">
    <property type="entry name" value="LytR-like"/>
</dbReference>
<evidence type="ECO:0000313" key="2">
    <source>
        <dbReference type="EMBL" id="MFC0213292.1"/>
    </source>
</evidence>
<organism evidence="2 3">
    <name type="scientific">Paenibacillus chartarius</name>
    <dbReference type="NCBI Taxonomy" id="747481"/>
    <lineage>
        <taxon>Bacteria</taxon>
        <taxon>Bacillati</taxon>
        <taxon>Bacillota</taxon>
        <taxon>Bacilli</taxon>
        <taxon>Bacillales</taxon>
        <taxon>Paenibacillaceae</taxon>
        <taxon>Paenibacillus</taxon>
    </lineage>
</organism>
<gene>
    <name evidence="2" type="ORF">ACFFK0_12660</name>
</gene>
<reference evidence="2 3" key="1">
    <citation type="submission" date="2024-09" db="EMBL/GenBank/DDBJ databases">
        <authorList>
            <person name="Sun Q."/>
            <person name="Mori K."/>
        </authorList>
    </citation>
    <scope>NUCLEOTIDE SEQUENCE [LARGE SCALE GENOMIC DNA]</scope>
    <source>
        <strain evidence="2 3">CCM 7759</strain>
    </source>
</reference>
<accession>A0ABV6DKZ2</accession>
<dbReference type="PROSITE" id="PS50930">
    <property type="entry name" value="HTH_LYTTR"/>
    <property type="match status" value="1"/>
</dbReference>
<proteinExistence type="predicted"/>
<keyword evidence="2" id="KW-0238">DNA-binding</keyword>
<feature type="domain" description="HTH LytTR-type" evidence="1">
    <location>
        <begin position="10"/>
        <end position="114"/>
    </location>
</feature>
<dbReference type="InterPro" id="IPR007492">
    <property type="entry name" value="LytTR_DNA-bd_dom"/>
</dbReference>
<dbReference type="GO" id="GO:0003677">
    <property type="term" value="F:DNA binding"/>
    <property type="evidence" value="ECO:0007669"/>
    <property type="project" value="UniProtKB-KW"/>
</dbReference>
<keyword evidence="3" id="KW-1185">Reference proteome</keyword>
<sequence length="115" mass="13454">MILEIKNNRFMIIRRDGIQFVDFDEIIYLERFRQHTLLQTTGESEIPVAISLNKISPMLPDSFVRTHRSFIVNIKFIKEVRLMNKNVYEAPFLNGKSALISKRCLSALKNNLLEV</sequence>
<name>A0ABV6DKZ2_9BACL</name>
<dbReference type="RefSeq" id="WP_377470583.1">
    <property type="nucleotide sequence ID" value="NZ_JBHLWN010000048.1"/>
</dbReference>
<dbReference type="Proteomes" id="UP001589776">
    <property type="component" value="Unassembled WGS sequence"/>
</dbReference>